<dbReference type="OrthoDB" id="9805017at2"/>
<accession>A0A0C2IDH0</accession>
<evidence type="ECO:0008006" key="4">
    <source>
        <dbReference type="Google" id="ProtNLM"/>
    </source>
</evidence>
<evidence type="ECO:0000313" key="3">
    <source>
        <dbReference type="Proteomes" id="UP000031535"/>
    </source>
</evidence>
<dbReference type="STRING" id="226910.UCMB321_3232"/>
<proteinExistence type="predicted"/>
<dbReference type="Pfam" id="PF17164">
    <property type="entry name" value="DUF5122"/>
    <property type="match status" value="3"/>
</dbReference>
<evidence type="ECO:0000256" key="1">
    <source>
        <dbReference type="SAM" id="MobiDB-lite"/>
    </source>
</evidence>
<gene>
    <name evidence="2" type="ORF">UCMB321_3232</name>
</gene>
<comment type="caution">
    <text evidence="2">The sequence shown here is derived from an EMBL/GenBank/DDBJ whole genome shotgun (WGS) entry which is preliminary data.</text>
</comment>
<dbReference type="PATRIC" id="fig|226910.6.peg.3220"/>
<evidence type="ECO:0000313" key="2">
    <source>
        <dbReference type="EMBL" id="KIH83042.1"/>
    </source>
</evidence>
<dbReference type="AlphaFoldDB" id="A0A0C2IDH0"/>
<name>A0A0C2IDH0_9PSED</name>
<organism evidence="2 3">
    <name type="scientific">Pseudomonas batumici</name>
    <dbReference type="NCBI Taxonomy" id="226910"/>
    <lineage>
        <taxon>Bacteria</taxon>
        <taxon>Pseudomonadati</taxon>
        <taxon>Pseudomonadota</taxon>
        <taxon>Gammaproteobacteria</taxon>
        <taxon>Pseudomonadales</taxon>
        <taxon>Pseudomonadaceae</taxon>
        <taxon>Pseudomonas</taxon>
    </lineage>
</organism>
<dbReference type="SUPFAM" id="SSF101898">
    <property type="entry name" value="NHL repeat"/>
    <property type="match status" value="1"/>
</dbReference>
<keyword evidence="3" id="KW-1185">Reference proteome</keyword>
<dbReference type="EMBL" id="JXDG01000041">
    <property type="protein sequence ID" value="KIH83042.1"/>
    <property type="molecule type" value="Genomic_DNA"/>
</dbReference>
<dbReference type="InterPro" id="IPR013431">
    <property type="entry name" value="Delta_60_rpt"/>
</dbReference>
<sequence length="443" mass="46471">MMLEELRGHRLSPAGESDSTFGQSGTVRLQFPGCLSSQANDVLSCADGKVLVALKLGFADGCCFGLARLHDDGAPDESFGDGGYVSGRFEAGAEATASGVQLLADGRILLFGLHYLDDEHSLPALARFDAAGCLDPTFGNQGVKVLRLPGGLAEGPRDGWLPPGLPGVEACAGTLQADGKILLVANHTYTFADYVGLLIRLEPDGTLDPAFNGRGFVMVRRLLMNSWLSCVRVQVDGKILVGGSVDFPQLGLIARYEADGRLDHGFGDRGFLSFGFAGASSLVTKLAAGRDGRLLCVGNRFNPLRGVLQGFTAQGAVDRGFNDADTVQLDIDTPASRWAGLAVQADGSILVAGSTVMGFGSDFVLARYLADGQPDRDFAGGRGWVRTSLGRSLDTVTALALQDDGRILVAGHSLFGSFSAVVVRFRGDLPFASGPASRPASRL</sequence>
<feature type="region of interest" description="Disordered" evidence="1">
    <location>
        <begin position="1"/>
        <end position="22"/>
    </location>
</feature>
<dbReference type="Gene3D" id="2.80.10.50">
    <property type="match status" value="3"/>
</dbReference>
<dbReference type="NCBIfam" id="TIGR02608">
    <property type="entry name" value="delta_60_rpt"/>
    <property type="match status" value="6"/>
</dbReference>
<protein>
    <recommendedName>
        <fullName evidence="4">Delta-60 repeat domain-containing protein</fullName>
    </recommendedName>
</protein>
<reference evidence="2 3" key="1">
    <citation type="submission" date="2015-01" db="EMBL/GenBank/DDBJ databases">
        <title>Complete genome of Pseudomonas batumici UCM B-321 producer of the batumin antibiotic with strong antistaphilococcal and potential anticancer activity.</title>
        <authorList>
            <person name="Klochko V.V."/>
            <person name="Zelena L.B."/>
            <person name="Elena K.A."/>
            <person name="Reva O.N."/>
        </authorList>
    </citation>
    <scope>NUCLEOTIDE SEQUENCE [LARGE SCALE GENOMIC DNA]</scope>
    <source>
        <strain evidence="2 3">UCM B-321</strain>
    </source>
</reference>
<dbReference type="RefSeq" id="WP_052451262.1">
    <property type="nucleotide sequence ID" value="NZ_JXDG01000041.1"/>
</dbReference>
<dbReference type="Proteomes" id="UP000031535">
    <property type="component" value="Unassembled WGS sequence"/>
</dbReference>